<protein>
    <submittedName>
        <fullName evidence="2">Uncharacterized protein</fullName>
    </submittedName>
</protein>
<keyword evidence="3" id="KW-1185">Reference proteome</keyword>
<dbReference type="Proteomes" id="UP001153328">
    <property type="component" value="Unassembled WGS sequence"/>
</dbReference>
<evidence type="ECO:0000313" key="2">
    <source>
        <dbReference type="EMBL" id="CAG7650646.1"/>
    </source>
</evidence>
<organism evidence="2 3">
    <name type="scientific">Actinacidiphila bryophytorum</name>
    <dbReference type="NCBI Taxonomy" id="1436133"/>
    <lineage>
        <taxon>Bacteria</taxon>
        <taxon>Bacillati</taxon>
        <taxon>Actinomycetota</taxon>
        <taxon>Actinomycetes</taxon>
        <taxon>Kitasatosporales</taxon>
        <taxon>Streptomycetaceae</taxon>
        <taxon>Actinacidiphila</taxon>
    </lineage>
</organism>
<dbReference type="EMBL" id="CAJVAX010000019">
    <property type="protein sequence ID" value="CAG7650646.1"/>
    <property type="molecule type" value="Genomic_DNA"/>
</dbReference>
<evidence type="ECO:0000256" key="1">
    <source>
        <dbReference type="SAM" id="MobiDB-lite"/>
    </source>
</evidence>
<sequence length="88" mass="9158">MASDSPMADSSRPFVTGRLPGNHAAVGVRNCGLSVSAGRKFIRPSDAHVCFLPLWSSGTDDTSESGGESKSVIRAMSDDAYGACRSAH</sequence>
<gene>
    <name evidence="2" type="ORF">SBRY_50412</name>
</gene>
<proteinExistence type="predicted"/>
<feature type="region of interest" description="Disordered" evidence="1">
    <location>
        <begin position="1"/>
        <end position="22"/>
    </location>
</feature>
<dbReference type="AlphaFoldDB" id="A0A9W4MJB0"/>
<reference evidence="2" key="1">
    <citation type="submission" date="2021-06" db="EMBL/GenBank/DDBJ databases">
        <authorList>
            <person name="Arsene-Ploetze F."/>
        </authorList>
    </citation>
    <scope>NUCLEOTIDE SEQUENCE</scope>
    <source>
        <strain evidence="2">SBRY1</strain>
    </source>
</reference>
<accession>A0A9W4MJB0</accession>
<name>A0A9W4MJB0_9ACTN</name>
<evidence type="ECO:0000313" key="3">
    <source>
        <dbReference type="Proteomes" id="UP001153328"/>
    </source>
</evidence>
<comment type="caution">
    <text evidence="2">The sequence shown here is derived from an EMBL/GenBank/DDBJ whole genome shotgun (WGS) entry which is preliminary data.</text>
</comment>